<reference evidence="1" key="1">
    <citation type="submission" date="2021-08" db="EMBL/GenBank/DDBJ databases">
        <title>Flavobacterium sp. strain CC-SYL302.</title>
        <authorList>
            <person name="Lin S.-Y."/>
            <person name="Lee T.-H."/>
            <person name="Young C.-C."/>
        </authorList>
    </citation>
    <scope>NUCLEOTIDE SEQUENCE</scope>
    <source>
        <strain evidence="1">CC-SYL302</strain>
    </source>
</reference>
<proteinExistence type="predicted"/>
<sequence length="140" mass="15550">MKNLLFLVVALVTLASCSKDDNIKNKNPYLPNYPINISLNLDLPANVDLQYVSNYKYVNTPGAGIKGIFVFNNGNGYIAFDAACPNMYPNECEPMKVEGVKAVCACDDSSYSLFTGLGDMQYSMKQYRTELVGSMLRIYN</sequence>
<dbReference type="Proteomes" id="UP001163328">
    <property type="component" value="Chromosome"/>
</dbReference>
<evidence type="ECO:0000313" key="2">
    <source>
        <dbReference type="Proteomes" id="UP001163328"/>
    </source>
</evidence>
<evidence type="ECO:0008006" key="3">
    <source>
        <dbReference type="Google" id="ProtNLM"/>
    </source>
</evidence>
<accession>A0ABY6LX95</accession>
<protein>
    <recommendedName>
        <fullName evidence="3">Rieske domain-containing protein</fullName>
    </recommendedName>
</protein>
<dbReference type="PROSITE" id="PS51257">
    <property type="entry name" value="PROKAR_LIPOPROTEIN"/>
    <property type="match status" value="1"/>
</dbReference>
<gene>
    <name evidence="1" type="ORF">K5I29_10035</name>
</gene>
<dbReference type="RefSeq" id="WP_264432987.1">
    <property type="nucleotide sequence ID" value="NZ_CP081495.1"/>
</dbReference>
<evidence type="ECO:0000313" key="1">
    <source>
        <dbReference type="EMBL" id="UYW00839.1"/>
    </source>
</evidence>
<dbReference type="EMBL" id="CP081495">
    <property type="protein sequence ID" value="UYW00839.1"/>
    <property type="molecule type" value="Genomic_DNA"/>
</dbReference>
<name>A0ABY6LX95_9FLAO</name>
<keyword evidence="2" id="KW-1185">Reference proteome</keyword>
<organism evidence="1 2">
    <name type="scientific">Flavobacterium agricola</name>
    <dbReference type="NCBI Taxonomy" id="2870839"/>
    <lineage>
        <taxon>Bacteria</taxon>
        <taxon>Pseudomonadati</taxon>
        <taxon>Bacteroidota</taxon>
        <taxon>Flavobacteriia</taxon>
        <taxon>Flavobacteriales</taxon>
        <taxon>Flavobacteriaceae</taxon>
        <taxon>Flavobacterium</taxon>
    </lineage>
</organism>